<gene>
    <name evidence="2" type="ORF">N7494_007319</name>
</gene>
<dbReference type="CDD" id="cd04301">
    <property type="entry name" value="NAT_SF"/>
    <property type="match status" value="1"/>
</dbReference>
<accession>A0AAD6CSX7</accession>
<sequence>MGSQTPPPLSFKILPATEEDFLTLAQVESICNDTSLGTPLEANITRIMFGPPHPENHKFRAKGLVDQLNKDPTMKNYKAVVEEDGKEKIVAWASWNFYPEVTPIKDWTNLDWPAPANREACNDIIGRMTAMRQKYMSGRRFAFLQVLATLPEYRCRGIGSSLVQHGLAEAEALGISDLWLTASAHGHDLYLKYGFRDLESIFTHEDIAKYGGSGDPKVMAMGRLG</sequence>
<dbReference type="Gene3D" id="3.40.630.30">
    <property type="match status" value="1"/>
</dbReference>
<dbReference type="PANTHER" id="PTHR42791:SF14">
    <property type="entry name" value="N-ACETYLTRANSFERASE DOMAIN-CONTAINING PROTEIN"/>
    <property type="match status" value="1"/>
</dbReference>
<dbReference type="GO" id="GO:0016747">
    <property type="term" value="F:acyltransferase activity, transferring groups other than amino-acyl groups"/>
    <property type="evidence" value="ECO:0007669"/>
    <property type="project" value="InterPro"/>
</dbReference>
<protein>
    <recommendedName>
        <fullName evidence="1">N-acetyltransferase domain-containing protein</fullName>
    </recommendedName>
</protein>
<evidence type="ECO:0000313" key="3">
    <source>
        <dbReference type="Proteomes" id="UP001220324"/>
    </source>
</evidence>
<dbReference type="InterPro" id="IPR000182">
    <property type="entry name" value="GNAT_dom"/>
</dbReference>
<dbReference type="Proteomes" id="UP001220324">
    <property type="component" value="Unassembled WGS sequence"/>
</dbReference>
<proteinExistence type="predicted"/>
<dbReference type="PANTHER" id="PTHR42791">
    <property type="entry name" value="GNAT FAMILY ACETYLTRANSFERASE"/>
    <property type="match status" value="1"/>
</dbReference>
<keyword evidence="3" id="KW-1185">Reference proteome</keyword>
<dbReference type="PROSITE" id="PS51186">
    <property type="entry name" value="GNAT"/>
    <property type="match status" value="1"/>
</dbReference>
<comment type="caution">
    <text evidence="2">The sequence shown here is derived from an EMBL/GenBank/DDBJ whole genome shotgun (WGS) entry which is preliminary data.</text>
</comment>
<evidence type="ECO:0000313" key="2">
    <source>
        <dbReference type="EMBL" id="KAJ5537840.1"/>
    </source>
</evidence>
<dbReference type="SUPFAM" id="SSF55729">
    <property type="entry name" value="Acyl-CoA N-acyltransferases (Nat)"/>
    <property type="match status" value="1"/>
</dbReference>
<evidence type="ECO:0000259" key="1">
    <source>
        <dbReference type="PROSITE" id="PS51186"/>
    </source>
</evidence>
<dbReference type="InterPro" id="IPR016181">
    <property type="entry name" value="Acyl_CoA_acyltransferase"/>
</dbReference>
<dbReference type="EMBL" id="JAQIZZ010000006">
    <property type="protein sequence ID" value="KAJ5537840.1"/>
    <property type="molecule type" value="Genomic_DNA"/>
</dbReference>
<organism evidence="2 3">
    <name type="scientific">Penicillium frequentans</name>
    <dbReference type="NCBI Taxonomy" id="3151616"/>
    <lineage>
        <taxon>Eukaryota</taxon>
        <taxon>Fungi</taxon>
        <taxon>Dikarya</taxon>
        <taxon>Ascomycota</taxon>
        <taxon>Pezizomycotina</taxon>
        <taxon>Eurotiomycetes</taxon>
        <taxon>Eurotiomycetidae</taxon>
        <taxon>Eurotiales</taxon>
        <taxon>Aspergillaceae</taxon>
        <taxon>Penicillium</taxon>
    </lineage>
</organism>
<reference evidence="2 3" key="1">
    <citation type="journal article" date="2023" name="IMA Fungus">
        <title>Comparative genomic study of the Penicillium genus elucidates a diverse pangenome and 15 lateral gene transfer events.</title>
        <authorList>
            <person name="Petersen C."/>
            <person name="Sorensen T."/>
            <person name="Nielsen M.R."/>
            <person name="Sondergaard T.E."/>
            <person name="Sorensen J.L."/>
            <person name="Fitzpatrick D.A."/>
            <person name="Frisvad J.C."/>
            <person name="Nielsen K.L."/>
        </authorList>
    </citation>
    <scope>NUCLEOTIDE SEQUENCE [LARGE SCALE GENOMIC DNA]</scope>
    <source>
        <strain evidence="2 3">IBT 35679</strain>
    </source>
</reference>
<dbReference type="Pfam" id="PF00583">
    <property type="entry name" value="Acetyltransf_1"/>
    <property type="match status" value="1"/>
</dbReference>
<dbReference type="AlphaFoldDB" id="A0AAD6CSX7"/>
<feature type="domain" description="N-acetyltransferase" evidence="1">
    <location>
        <begin position="11"/>
        <end position="212"/>
    </location>
</feature>
<dbReference type="InterPro" id="IPR052523">
    <property type="entry name" value="Trichothecene_AcTrans"/>
</dbReference>
<name>A0AAD6CSX7_9EURO</name>